<evidence type="ECO:0000256" key="1">
    <source>
        <dbReference type="SAM" id="Phobius"/>
    </source>
</evidence>
<dbReference type="Proteomes" id="UP000827892">
    <property type="component" value="Chromosome V"/>
</dbReference>
<dbReference type="PANTHER" id="PTHR31720:SF12">
    <property type="entry name" value="SERPENTINE RECEPTOR, CLASS T-RELATED"/>
    <property type="match status" value="1"/>
</dbReference>
<dbReference type="Pfam" id="PF10325">
    <property type="entry name" value="7TM_GPCR_Srz"/>
    <property type="match status" value="1"/>
</dbReference>
<reference evidence="2 3" key="1">
    <citation type="submission" date="2022-02" db="EMBL/GenBank/DDBJ databases">
        <title>Chromosome-level reference genomes for two strains of Caenorhabditis briggsae: an improved platform for comparative genomics.</title>
        <authorList>
            <person name="Stevens L."/>
            <person name="Andersen E.C."/>
        </authorList>
    </citation>
    <scope>NUCLEOTIDE SEQUENCE [LARGE SCALE GENOMIC DNA]</scope>
    <source>
        <strain evidence="2">QX1410_ONT</strain>
        <tissue evidence="2">Whole-organism</tissue>
    </source>
</reference>
<keyword evidence="1" id="KW-1133">Transmembrane helix</keyword>
<dbReference type="EMBL" id="CP090895">
    <property type="protein sequence ID" value="ULT92172.1"/>
    <property type="molecule type" value="Genomic_DNA"/>
</dbReference>
<dbReference type="AlphaFoldDB" id="A0AAE9ACR9"/>
<sequence>MNLIIILAYGASFLEYALIVYLHYKFPQSTSLFSHIYNISLQAFLVASAALYVPIFISIKKLGNLASAQINKPQRFVALQLIVIASEKLILVPVFIYIAMKPSHQDAYIVHTKLVDLLLTPVLTQITYLCCNRRNVMALWKTLKTKCCKSNALYPNVPSNYMERVETTQQ</sequence>
<organism evidence="2 3">
    <name type="scientific">Caenorhabditis briggsae</name>
    <dbReference type="NCBI Taxonomy" id="6238"/>
    <lineage>
        <taxon>Eukaryota</taxon>
        <taxon>Metazoa</taxon>
        <taxon>Ecdysozoa</taxon>
        <taxon>Nematoda</taxon>
        <taxon>Chromadorea</taxon>
        <taxon>Rhabditida</taxon>
        <taxon>Rhabditina</taxon>
        <taxon>Rhabditomorpha</taxon>
        <taxon>Rhabditoidea</taxon>
        <taxon>Rhabditidae</taxon>
        <taxon>Peloderinae</taxon>
        <taxon>Caenorhabditis</taxon>
    </lineage>
</organism>
<feature type="transmembrane region" description="Helical" evidence="1">
    <location>
        <begin position="77"/>
        <end position="99"/>
    </location>
</feature>
<protein>
    <submittedName>
        <fullName evidence="2">Uncharacterized protein</fullName>
    </submittedName>
</protein>
<evidence type="ECO:0000313" key="2">
    <source>
        <dbReference type="EMBL" id="ULT92172.1"/>
    </source>
</evidence>
<gene>
    <name evidence="2" type="ORF">L3Y34_009719</name>
</gene>
<accession>A0AAE9ACR9</accession>
<name>A0AAE9ACR9_CAEBR</name>
<proteinExistence type="predicted"/>
<feature type="transmembrane region" description="Helical" evidence="1">
    <location>
        <begin position="6"/>
        <end position="24"/>
    </location>
</feature>
<keyword evidence="1" id="KW-0812">Transmembrane</keyword>
<dbReference type="InterPro" id="IPR018817">
    <property type="entry name" value="7TM_GPCR_serpentine_rcpt_Srz"/>
</dbReference>
<evidence type="ECO:0000313" key="3">
    <source>
        <dbReference type="Proteomes" id="UP000827892"/>
    </source>
</evidence>
<dbReference type="PANTHER" id="PTHR31720">
    <property type="entry name" value="SERPENTINE RECEPTOR, CLASS Z-RELATED"/>
    <property type="match status" value="1"/>
</dbReference>
<keyword evidence="1" id="KW-0472">Membrane</keyword>
<feature type="transmembrane region" description="Helical" evidence="1">
    <location>
        <begin position="36"/>
        <end position="57"/>
    </location>
</feature>